<organism evidence="2 3">
    <name type="scientific">Nonomuraea cavernae</name>
    <dbReference type="NCBI Taxonomy" id="2045107"/>
    <lineage>
        <taxon>Bacteria</taxon>
        <taxon>Bacillati</taxon>
        <taxon>Actinomycetota</taxon>
        <taxon>Actinomycetes</taxon>
        <taxon>Streptosporangiales</taxon>
        <taxon>Streptosporangiaceae</taxon>
        <taxon>Nonomuraea</taxon>
    </lineage>
</organism>
<dbReference type="RefSeq" id="WP_189128487.1">
    <property type="nucleotide sequence ID" value="NZ_BMNH01000035.1"/>
</dbReference>
<dbReference type="AlphaFoldDB" id="A0A918DS33"/>
<protein>
    <submittedName>
        <fullName evidence="2">Uncharacterized protein</fullName>
    </submittedName>
</protein>
<dbReference type="EMBL" id="BMNH01000035">
    <property type="protein sequence ID" value="GGO81236.1"/>
    <property type="molecule type" value="Genomic_DNA"/>
</dbReference>
<gene>
    <name evidence="2" type="ORF">GCM10012289_69760</name>
</gene>
<dbReference type="Proteomes" id="UP000646523">
    <property type="component" value="Unassembled WGS sequence"/>
</dbReference>
<proteinExistence type="predicted"/>
<accession>A0A918DS33</accession>
<sequence length="131" mass="14241">MADPDERLGLPGLNPGKDWPGLDPDRDGITFSPDKLKKIAKDLEQELDRLAGGMPGSLSHMSEATRVPYAGTDDWEAGETLHKSLKQGNEHFTEIYRGIVDDYRTAIALIYAGANDYEAVERLASNGGIPG</sequence>
<reference evidence="2" key="2">
    <citation type="submission" date="2020-09" db="EMBL/GenBank/DDBJ databases">
        <authorList>
            <person name="Sun Q."/>
            <person name="Zhou Y."/>
        </authorList>
    </citation>
    <scope>NUCLEOTIDE SEQUENCE</scope>
    <source>
        <strain evidence="2">CGMCC 4.7368</strain>
    </source>
</reference>
<name>A0A918DS33_9ACTN</name>
<keyword evidence="3" id="KW-1185">Reference proteome</keyword>
<evidence type="ECO:0000313" key="3">
    <source>
        <dbReference type="Proteomes" id="UP000646523"/>
    </source>
</evidence>
<reference evidence="2" key="1">
    <citation type="journal article" date="2014" name="Int. J. Syst. Evol. Microbiol.">
        <title>Complete genome sequence of Corynebacterium casei LMG S-19264T (=DSM 44701T), isolated from a smear-ripened cheese.</title>
        <authorList>
            <consortium name="US DOE Joint Genome Institute (JGI-PGF)"/>
            <person name="Walter F."/>
            <person name="Albersmeier A."/>
            <person name="Kalinowski J."/>
            <person name="Ruckert C."/>
        </authorList>
    </citation>
    <scope>NUCLEOTIDE SEQUENCE</scope>
    <source>
        <strain evidence="2">CGMCC 4.7368</strain>
    </source>
</reference>
<feature type="region of interest" description="Disordered" evidence="1">
    <location>
        <begin position="1"/>
        <end position="27"/>
    </location>
</feature>
<evidence type="ECO:0000256" key="1">
    <source>
        <dbReference type="SAM" id="MobiDB-lite"/>
    </source>
</evidence>
<comment type="caution">
    <text evidence="2">The sequence shown here is derived from an EMBL/GenBank/DDBJ whole genome shotgun (WGS) entry which is preliminary data.</text>
</comment>
<evidence type="ECO:0000313" key="2">
    <source>
        <dbReference type="EMBL" id="GGO81236.1"/>
    </source>
</evidence>